<sequence length="127" mass="14131">MPERGPLRLLATPPCDDGEPESVYVALANGEWHGNPLYPDSAENLTVALAAIADTAQETITERLRRAWPLCTEHNLGMHPHEAHGRLSWCGAGEHRPSGEAHIRAAVGKLDTLPRPRRHNRKRRNQN</sequence>
<proteinExistence type="predicted"/>
<protein>
    <submittedName>
        <fullName evidence="1">Uncharacterized protein</fullName>
    </submittedName>
</protein>
<dbReference type="EMBL" id="BMUW01000002">
    <property type="protein sequence ID" value="GGZ45626.1"/>
    <property type="molecule type" value="Genomic_DNA"/>
</dbReference>
<evidence type="ECO:0000313" key="2">
    <source>
        <dbReference type="Proteomes" id="UP000624183"/>
    </source>
</evidence>
<evidence type="ECO:0000313" key="1">
    <source>
        <dbReference type="EMBL" id="GGZ45626.1"/>
    </source>
</evidence>
<keyword evidence="2" id="KW-1185">Reference proteome</keyword>
<reference evidence="2" key="1">
    <citation type="journal article" date="2019" name="Int. J. Syst. Evol. Microbiol.">
        <title>The Global Catalogue of Microorganisms (GCM) 10K type strain sequencing project: providing services to taxonomists for standard genome sequencing and annotation.</title>
        <authorList>
            <consortium name="The Broad Institute Genomics Platform"/>
            <consortium name="The Broad Institute Genome Sequencing Center for Infectious Disease"/>
            <person name="Wu L."/>
            <person name="Ma J."/>
        </authorList>
    </citation>
    <scope>NUCLEOTIDE SEQUENCE [LARGE SCALE GENOMIC DNA]</scope>
    <source>
        <strain evidence="2">JCM 4602</strain>
    </source>
</reference>
<accession>A0ABQ3BI79</accession>
<gene>
    <name evidence="1" type="ORF">GCM10010328_20190</name>
</gene>
<organism evidence="1 2">
    <name type="scientific">Streptomyces rubiginosohelvolus</name>
    <dbReference type="NCBI Taxonomy" id="67362"/>
    <lineage>
        <taxon>Bacteria</taxon>
        <taxon>Bacillati</taxon>
        <taxon>Actinomycetota</taxon>
        <taxon>Actinomycetes</taxon>
        <taxon>Kitasatosporales</taxon>
        <taxon>Streptomycetaceae</taxon>
        <taxon>Streptomyces</taxon>
    </lineage>
</organism>
<dbReference type="Proteomes" id="UP000624183">
    <property type="component" value="Unassembled WGS sequence"/>
</dbReference>
<comment type="caution">
    <text evidence="1">The sequence shown here is derived from an EMBL/GenBank/DDBJ whole genome shotgun (WGS) entry which is preliminary data.</text>
</comment>
<name>A0ABQ3BI79_9ACTN</name>